<name>A0A8C8RPW4_9SAUR</name>
<dbReference type="Ensembl" id="ENSPCET00000008246.1">
    <property type="protein sequence ID" value="ENSPCEP00000007967.1"/>
    <property type="gene ID" value="ENSPCEG00000006386.1"/>
</dbReference>
<evidence type="ECO:0000256" key="2">
    <source>
        <dbReference type="ARBA" id="ARBA00022695"/>
    </source>
</evidence>
<reference evidence="8" key="2">
    <citation type="submission" date="2025-09" db="UniProtKB">
        <authorList>
            <consortium name="Ensembl"/>
        </authorList>
    </citation>
    <scope>IDENTIFICATION</scope>
</reference>
<evidence type="ECO:0000256" key="6">
    <source>
        <dbReference type="SAM" id="MobiDB-lite"/>
    </source>
</evidence>
<feature type="compositionally biased region" description="Basic and acidic residues" evidence="6">
    <location>
        <begin position="111"/>
        <end position="122"/>
    </location>
</feature>
<dbReference type="Proteomes" id="UP000694393">
    <property type="component" value="Unplaced"/>
</dbReference>
<dbReference type="AlphaFoldDB" id="A0A8C8RPW4"/>
<protein>
    <recommendedName>
        <fullName evidence="7">Murine leukemia virus integrase C-terminal domain-containing protein</fullName>
    </recommendedName>
</protein>
<dbReference type="Gene3D" id="2.30.30.850">
    <property type="match status" value="1"/>
</dbReference>
<sequence length="149" mass="16757">MCPICQRTNQKGLGPQPQWEVTSFQSLPLDQPVHPFQIGDQVLVRKWKRDPLTPRWDGPHTVSLISHAAVKLLGSDKWTHHTRVKRFITPDEGTPEVDTSPLSTPEVTTGDEFKNSRDSQEGRAIHVTAAKSRGRPERTELECWDISGG</sequence>
<evidence type="ECO:0000256" key="3">
    <source>
        <dbReference type="ARBA" id="ARBA00022722"/>
    </source>
</evidence>
<dbReference type="InterPro" id="IPR040643">
    <property type="entry name" value="MLVIN_C"/>
</dbReference>
<evidence type="ECO:0000259" key="7">
    <source>
        <dbReference type="Pfam" id="PF18697"/>
    </source>
</evidence>
<dbReference type="GO" id="GO:0016779">
    <property type="term" value="F:nucleotidyltransferase activity"/>
    <property type="evidence" value="ECO:0007669"/>
    <property type="project" value="UniProtKB-KW"/>
</dbReference>
<keyword evidence="4" id="KW-0255">Endonuclease</keyword>
<dbReference type="GO" id="GO:0004519">
    <property type="term" value="F:endonuclease activity"/>
    <property type="evidence" value="ECO:0007669"/>
    <property type="project" value="UniProtKB-KW"/>
</dbReference>
<keyword evidence="5" id="KW-0378">Hydrolase</keyword>
<feature type="region of interest" description="Disordered" evidence="6">
    <location>
        <begin position="89"/>
        <end position="122"/>
    </location>
</feature>
<reference evidence="8" key="1">
    <citation type="submission" date="2025-08" db="UniProtKB">
        <authorList>
            <consortium name="Ensembl"/>
        </authorList>
    </citation>
    <scope>IDENTIFICATION</scope>
</reference>
<evidence type="ECO:0000313" key="9">
    <source>
        <dbReference type="Proteomes" id="UP000694393"/>
    </source>
</evidence>
<evidence type="ECO:0000256" key="4">
    <source>
        <dbReference type="ARBA" id="ARBA00022759"/>
    </source>
</evidence>
<feature type="domain" description="Murine leukemia virus integrase C-terminal" evidence="7">
    <location>
        <begin position="34"/>
        <end position="85"/>
    </location>
</feature>
<evidence type="ECO:0000313" key="8">
    <source>
        <dbReference type="Ensembl" id="ENSPCEP00000007967.1"/>
    </source>
</evidence>
<evidence type="ECO:0000256" key="5">
    <source>
        <dbReference type="ARBA" id="ARBA00022801"/>
    </source>
</evidence>
<evidence type="ECO:0000256" key="1">
    <source>
        <dbReference type="ARBA" id="ARBA00022679"/>
    </source>
</evidence>
<dbReference type="Pfam" id="PF18697">
    <property type="entry name" value="MLVIN_C"/>
    <property type="match status" value="1"/>
</dbReference>
<keyword evidence="1" id="KW-0808">Transferase</keyword>
<keyword evidence="3" id="KW-0540">Nuclease</keyword>
<organism evidence="8 9">
    <name type="scientific">Pelusios castaneus</name>
    <name type="common">West African mud turtle</name>
    <dbReference type="NCBI Taxonomy" id="367368"/>
    <lineage>
        <taxon>Eukaryota</taxon>
        <taxon>Metazoa</taxon>
        <taxon>Chordata</taxon>
        <taxon>Craniata</taxon>
        <taxon>Vertebrata</taxon>
        <taxon>Euteleostomi</taxon>
        <taxon>Archelosauria</taxon>
        <taxon>Testudinata</taxon>
        <taxon>Testudines</taxon>
        <taxon>Pleurodira</taxon>
        <taxon>Pelomedusidae</taxon>
        <taxon>Pelusios</taxon>
    </lineage>
</organism>
<accession>A0A8C8RPW4</accession>
<keyword evidence="9" id="KW-1185">Reference proteome</keyword>
<proteinExistence type="predicted"/>
<dbReference type="GO" id="GO:0016787">
    <property type="term" value="F:hydrolase activity"/>
    <property type="evidence" value="ECO:0007669"/>
    <property type="project" value="UniProtKB-KW"/>
</dbReference>
<keyword evidence="2" id="KW-0548">Nucleotidyltransferase</keyword>